<dbReference type="PANTHER" id="PTHR30047">
    <property type="entry name" value="HIGH-AFFINITY CHOLINE TRANSPORT PROTEIN-RELATED"/>
    <property type="match status" value="1"/>
</dbReference>
<dbReference type="KEGG" id="emt:CPZ25_013015"/>
<dbReference type="EMBL" id="CP029487">
    <property type="protein sequence ID" value="QCT72204.1"/>
    <property type="molecule type" value="Genomic_DNA"/>
</dbReference>
<reference evidence="9 10" key="1">
    <citation type="submission" date="2018-05" db="EMBL/GenBank/DDBJ databases">
        <title>Genome comparison of Eubacterium sp.</title>
        <authorList>
            <person name="Feng Y."/>
            <person name="Sanchez-Andrea I."/>
            <person name="Stams A.J.M."/>
            <person name="De Vos W.M."/>
        </authorList>
    </citation>
    <scope>NUCLEOTIDE SEQUENCE [LARGE SCALE GENOMIC DNA]</scope>
    <source>
        <strain evidence="9 10">YI</strain>
    </source>
</reference>
<dbReference type="InterPro" id="IPR000060">
    <property type="entry name" value="BCCT_transptr"/>
</dbReference>
<protein>
    <submittedName>
        <fullName evidence="9">BCCT transporter</fullName>
    </submittedName>
</protein>
<keyword evidence="10" id="KW-1185">Reference proteome</keyword>
<keyword evidence="5 8" id="KW-0812">Transmembrane</keyword>
<evidence type="ECO:0000313" key="10">
    <source>
        <dbReference type="Proteomes" id="UP000218387"/>
    </source>
</evidence>
<evidence type="ECO:0000256" key="8">
    <source>
        <dbReference type="SAM" id="Phobius"/>
    </source>
</evidence>
<feature type="transmembrane region" description="Helical" evidence="8">
    <location>
        <begin position="350"/>
        <end position="373"/>
    </location>
</feature>
<dbReference type="Pfam" id="PF02028">
    <property type="entry name" value="BCCT"/>
    <property type="match status" value="1"/>
</dbReference>
<feature type="transmembrane region" description="Helical" evidence="8">
    <location>
        <begin position="147"/>
        <end position="168"/>
    </location>
</feature>
<evidence type="ECO:0000256" key="4">
    <source>
        <dbReference type="ARBA" id="ARBA00022475"/>
    </source>
</evidence>
<evidence type="ECO:0000256" key="1">
    <source>
        <dbReference type="ARBA" id="ARBA00004651"/>
    </source>
</evidence>
<feature type="transmembrane region" description="Helical" evidence="8">
    <location>
        <begin position="316"/>
        <end position="338"/>
    </location>
</feature>
<keyword evidence="7 8" id="KW-0472">Membrane</keyword>
<name>A0A4P9C9M4_EUBML</name>
<dbReference type="PANTHER" id="PTHR30047:SF7">
    <property type="entry name" value="HIGH-AFFINITY CHOLINE TRANSPORT PROTEIN"/>
    <property type="match status" value="1"/>
</dbReference>
<dbReference type="GO" id="GO:0005886">
    <property type="term" value="C:plasma membrane"/>
    <property type="evidence" value="ECO:0007669"/>
    <property type="project" value="UniProtKB-SubCell"/>
</dbReference>
<feature type="transmembrane region" description="Helical" evidence="8">
    <location>
        <begin position="478"/>
        <end position="498"/>
    </location>
</feature>
<dbReference type="GO" id="GO:0022857">
    <property type="term" value="F:transmembrane transporter activity"/>
    <property type="evidence" value="ECO:0007669"/>
    <property type="project" value="InterPro"/>
</dbReference>
<feature type="transmembrane region" description="Helical" evidence="8">
    <location>
        <begin position="408"/>
        <end position="433"/>
    </location>
</feature>
<evidence type="ECO:0000256" key="6">
    <source>
        <dbReference type="ARBA" id="ARBA00022989"/>
    </source>
</evidence>
<feature type="transmembrane region" description="Helical" evidence="8">
    <location>
        <begin position="7"/>
        <end position="26"/>
    </location>
</feature>
<dbReference type="Proteomes" id="UP000218387">
    <property type="component" value="Chromosome"/>
</dbReference>
<evidence type="ECO:0000313" key="9">
    <source>
        <dbReference type="EMBL" id="QCT72204.1"/>
    </source>
</evidence>
<gene>
    <name evidence="9" type="ORF">CPZ25_013015</name>
</gene>
<accession>A0A4P9C9M4</accession>
<keyword evidence="4" id="KW-1003">Cell membrane</keyword>
<comment type="subcellular location">
    <subcellularLocation>
        <location evidence="1">Cell membrane</location>
        <topology evidence="1">Multi-pass membrane protein</topology>
    </subcellularLocation>
</comment>
<evidence type="ECO:0000256" key="5">
    <source>
        <dbReference type="ARBA" id="ARBA00022692"/>
    </source>
</evidence>
<evidence type="ECO:0000256" key="2">
    <source>
        <dbReference type="ARBA" id="ARBA00005658"/>
    </source>
</evidence>
<keyword evidence="6 8" id="KW-1133">Transmembrane helix</keyword>
<feature type="transmembrane region" description="Helical" evidence="8">
    <location>
        <begin position="228"/>
        <end position="249"/>
    </location>
</feature>
<feature type="transmembrane region" description="Helical" evidence="8">
    <location>
        <begin position="261"/>
        <end position="285"/>
    </location>
</feature>
<feature type="transmembrane region" description="Helical" evidence="8">
    <location>
        <begin position="445"/>
        <end position="466"/>
    </location>
</feature>
<evidence type="ECO:0000256" key="3">
    <source>
        <dbReference type="ARBA" id="ARBA00022448"/>
    </source>
</evidence>
<dbReference type="PROSITE" id="PS51257">
    <property type="entry name" value="PROKAR_LIPOPROTEIN"/>
    <property type="match status" value="1"/>
</dbReference>
<organism evidence="9 10">
    <name type="scientific">Eubacterium maltosivorans</name>
    <dbReference type="NCBI Taxonomy" id="2041044"/>
    <lineage>
        <taxon>Bacteria</taxon>
        <taxon>Bacillati</taxon>
        <taxon>Bacillota</taxon>
        <taxon>Clostridia</taxon>
        <taxon>Eubacteriales</taxon>
        <taxon>Eubacteriaceae</taxon>
        <taxon>Eubacterium</taxon>
    </lineage>
</organism>
<proteinExistence type="inferred from homology"/>
<feature type="transmembrane region" description="Helical" evidence="8">
    <location>
        <begin position="46"/>
        <end position="67"/>
    </location>
</feature>
<comment type="similarity">
    <text evidence="2">Belongs to the BCCT transporter (TC 2.A.15) family.</text>
</comment>
<sequence length="502" mass="54849">MKYRQIRWGVFLPPAILFIGCIIWNLCDGAGFSALATAFYDWILNYFGWAFLLTAVVSLGICIWIYFSPLGRVRIGGPAAKPKLTNWNWFTVTLGTTIAAGIVFWGAAEPVQHILYPPESTGIAAMTAESARFAMAAIYRHWTVLPYAMYTLLAVMFAYGCYNMKASFSIGSMMAPLIREKGRVRMNGLIDVVCVFSLVTGLSASLGIGTLSINSGLSRLFGLSSNPAVWLAIIVFVGGISIISAISGIKKGITILSNINVGIYIFILLFILCFGGTLFIVSFGIEGIGEFLDTFFSGALFTGVLERDPWTKNWTMYYFGNWMAWTPITAVFLGQISYGRTIREIIKMNLLLTALFSVLWFMIISGATVNILFNTPVCGLVEAYQLGYENVIYQLFKNLPMAELMVPVYLAAVLISFVTAADSSTVAITNLCCRQPENETVDSPAYLKIVWGVIIGVVTWIMMGIGDGLTGIKMLSNIGGLAAMFLIIGVIASAVVLIKKTK</sequence>
<feature type="transmembrane region" description="Helical" evidence="8">
    <location>
        <begin position="189"/>
        <end position="208"/>
    </location>
</feature>
<dbReference type="AlphaFoldDB" id="A0A4P9C9M4"/>
<keyword evidence="3" id="KW-0813">Transport</keyword>
<evidence type="ECO:0000256" key="7">
    <source>
        <dbReference type="ARBA" id="ARBA00023136"/>
    </source>
</evidence>
<feature type="transmembrane region" description="Helical" evidence="8">
    <location>
        <begin position="87"/>
        <end position="108"/>
    </location>
</feature>